<reference evidence="4 5" key="1">
    <citation type="submission" date="2016-10" db="EMBL/GenBank/DDBJ databases">
        <authorList>
            <person name="de Groot N.N."/>
        </authorList>
    </citation>
    <scope>NUCLEOTIDE SEQUENCE [LARGE SCALE GENOMIC DNA]</scope>
    <source>
        <strain evidence="4 5">YAD2003</strain>
    </source>
</reference>
<proteinExistence type="predicted"/>
<feature type="domain" description="DNA2/NAM7 helicase helicase" evidence="1">
    <location>
        <begin position="1305"/>
        <end position="1346"/>
    </location>
</feature>
<dbReference type="GO" id="GO:0004386">
    <property type="term" value="F:helicase activity"/>
    <property type="evidence" value="ECO:0007669"/>
    <property type="project" value="UniProtKB-KW"/>
</dbReference>
<dbReference type="InterPro" id="IPR041679">
    <property type="entry name" value="DNA2/NAM7-like_C"/>
</dbReference>
<dbReference type="InterPro" id="IPR049468">
    <property type="entry name" value="Restrct_endonuc-II-like_dom"/>
</dbReference>
<keyword evidence="4" id="KW-0378">Hydrolase</keyword>
<dbReference type="EMBL" id="FNWV01000005">
    <property type="protein sequence ID" value="SEH60327.1"/>
    <property type="molecule type" value="Genomic_DNA"/>
</dbReference>
<dbReference type="Gene3D" id="3.10.620.30">
    <property type="match status" value="1"/>
</dbReference>
<dbReference type="Pfam" id="PF13086">
    <property type="entry name" value="AAA_11"/>
    <property type="match status" value="2"/>
</dbReference>
<gene>
    <name evidence="4" type="ORF">SAMN02910265_01658</name>
</gene>
<name>A0A1H6JDG5_RUMFL</name>
<dbReference type="InterPro" id="IPR045055">
    <property type="entry name" value="DNA2/NAM7-like"/>
</dbReference>
<feature type="domain" description="Restriction endonuclease type II-like" evidence="3">
    <location>
        <begin position="1605"/>
        <end position="1702"/>
    </location>
</feature>
<evidence type="ECO:0000259" key="1">
    <source>
        <dbReference type="Pfam" id="PF13086"/>
    </source>
</evidence>
<dbReference type="FunFam" id="3.40.50.300:FF:002063">
    <property type="entry name" value="DNA helicase related protein"/>
    <property type="match status" value="1"/>
</dbReference>
<dbReference type="PANTHER" id="PTHR10887:SF530">
    <property type="entry name" value="SUPERFAMILY I DNA HELICASES"/>
    <property type="match status" value="1"/>
</dbReference>
<dbReference type="OrthoDB" id="9757917at2"/>
<dbReference type="SUPFAM" id="SSF52540">
    <property type="entry name" value="P-loop containing nucleoside triphosphate hydrolases"/>
    <property type="match status" value="1"/>
</dbReference>
<accession>A0A1H6JDG5</accession>
<dbReference type="Pfam" id="PF13087">
    <property type="entry name" value="AAA_12"/>
    <property type="match status" value="1"/>
</dbReference>
<dbReference type="Pfam" id="PF18741">
    <property type="entry name" value="MTES_1575"/>
    <property type="match status" value="1"/>
</dbReference>
<dbReference type="InterPro" id="IPR041677">
    <property type="entry name" value="DNA2/NAM7_AAA_11"/>
</dbReference>
<evidence type="ECO:0000313" key="4">
    <source>
        <dbReference type="EMBL" id="SEH60327.1"/>
    </source>
</evidence>
<dbReference type="RefSeq" id="WP_074716287.1">
    <property type="nucleotide sequence ID" value="NZ_FNWV01000005.1"/>
</dbReference>
<dbReference type="CDD" id="cd18808">
    <property type="entry name" value="SF1_C_Upf1"/>
    <property type="match status" value="1"/>
</dbReference>
<dbReference type="InterPro" id="IPR047187">
    <property type="entry name" value="SF1_C_Upf1"/>
</dbReference>
<feature type="domain" description="DNA2/NAM7 helicase helicase" evidence="1">
    <location>
        <begin position="666"/>
        <end position="829"/>
    </location>
</feature>
<feature type="domain" description="DNA2/NAM7 helicase-like C-terminal" evidence="2">
    <location>
        <begin position="1375"/>
        <end position="1557"/>
    </location>
</feature>
<protein>
    <submittedName>
        <fullName evidence="4">Superfamily I DNA and/or RNA helicase</fullName>
    </submittedName>
</protein>
<keyword evidence="4" id="KW-0347">Helicase</keyword>
<evidence type="ECO:0000313" key="5">
    <source>
        <dbReference type="Proteomes" id="UP000183190"/>
    </source>
</evidence>
<dbReference type="Pfam" id="PF13195">
    <property type="entry name" value="DUF4011"/>
    <property type="match status" value="1"/>
</dbReference>
<keyword evidence="4" id="KW-0067">ATP-binding</keyword>
<dbReference type="InterPro" id="IPR025103">
    <property type="entry name" value="DUF4011"/>
</dbReference>
<sequence length="1924" mass="213873">MDNKITFSGNMTAQINFAMQQNYVPVFRNIVMTNNSEEEVKNVRLRVSFEPEFAKVFESAPIDLMPSQPVEISPINIIMLSDYLFSLTEKIVGSVTIEALQGDEVIASETRSIELLAYDQWSGINFMPETAAAFVSPNHPKVQELLSSASAYLKKWCGDPAFTGYQTKNPNIVKQQMGAIYAALQEQNIAYAMPPASFEESQRIRMPDTVLENKQGTCLDLTVLYCSCLEAAGLNPVIVLVQGHAFAACWLDNETFSDCLQYDMSAITKRIAHGIDAICAVECTDLVAGKNIDFDNAEKHAAAHLDDASKFIFAIDISRTRSSGIRPVPARVYENGTFKAVDYGERKKTEITSAPNEIDIIGQTVAGGEAKEVTKQVIWERKLLDLSLRNSLLNFRPSAMSVQLMISDLGVLEDEISKGEDFKVMPMPNDMTLQMSDSKIYEIENDRDLITSISESEFKSRRLRTFISETDLEKIMKKLHRQAKVSIEENGVNTIYLALGFLRWYETEKSDKPRYAPLVLVPIDIIRKVQEKTYLIRMRDEDTQVNITMLEMLRQFFGIDINGLDPVPEDENGVNLQIIFNTIRQGIMSQPRWDIVDYAFIGQFSFNRFIMWNDIRNRADELAKNKVVASLISGKTEWAGDDLYISPLDLDNKVAPSDLVVPLSADSSQLAAVYAASQGKSFVLHGPPGSGKSQTITNMIASALYQGKSVLFVAEKMAALSVVEKRLNKVGLGPFCIELHSNKAQKRAVLKQLEETLNVGRIKKPAEYKAQADKIAEMRKELNSTMEEIHKKRNFGCSMYDAAVRYEKNSSYGGKFSFTNEQLDAMSESSYSTWRETLESLAAAGREFGDVTTTALGVCELTSCTPETRGAMEAKLRELKTALTAAQSDTQQLAQFTGSSEMTFEQCKLAAEILTAASGGEQLLPDIIGDSRWNGFKEPAQGLINTGKELSQAKDELLAKFESSVLGYNAGDALVRWKTAQGKWFIGKALGSNKLVKELAAHAKSSSTVTKSNITEYYDKITHFSNLKNQVASAQPELVKYFGTFKLDENADWNSIEKCVARSAELGEKVAASSFAPEIKQKLCENLTNGISSDTSKISADYAALENVSSQLRTNFGINTDKLITGESWGSDAQQKADAVIEALPQLKEWTGIVTICNKLRELGIGNVADAYMNGDVPTEQLIGAFDCDISKAMVTSTISRSSVLSRFQGTLFEDTIRRFGEVLDDFSTLSIKELAAELSAKIPAPGSSANSSEIGILQKAIKSNGRMMSIRKLFDSIPNLLRRMCPVMLMSPISVAQYIDPSYPKFDLVIFDEASQLPTCEAVGAIARGENVIVVGDPKQLPPTSFFASNQVDEENYEKEDLESVLDDCLALSMPQKHLLWHYRSRHESLIAYSNSKYYENKLYTFPSPDDQVSEVSWVHVEGYYDKSSTRTNKAEAQAVVEEICRRLRDPELRKFSIGVVTFSQPQQNLIDDLLMDAYREDPKLEEYANEMYEPILIKNLENVQGDERDVIMFSIGYGPDKDGKVSMNFGPLNRDGGWRRLNVAISRSKCKMIVFSVITPDMIDLSRTRSDGVEGLKGFLEFAAKGRSALPVRAGSKSSTEGFETVVADEIRKMGYECKCSVGCSDYKVDVAVVNPDKPDTYIMGINCGNESYFHNGTASDRSLSQPSVLRGLGWNVMSVYIIDWLDNKEKVLGKIKAEIDGAIERYRNPQSAPKAEEKKKQELVFETEEVSSFAESFDEFKSFKIKALGTSENFNESSTAKITKCINDILAAEAPMNKKTLAKKTFSCWGISRPGANMKALFDKAFENSDAQVTTAGENEYVWLKQQSPESYDKCRTVYSGDEKRDIDEVAPEEIAVGIKAIMSRQVAMAREDLLREVAHLFGFTRMTGTLETSVALGIKAAKNRGWVGFAEDGRVTYTGN</sequence>
<dbReference type="Gene3D" id="3.40.50.300">
    <property type="entry name" value="P-loop containing nucleotide triphosphate hydrolases"/>
    <property type="match status" value="3"/>
</dbReference>
<evidence type="ECO:0000259" key="2">
    <source>
        <dbReference type="Pfam" id="PF13087"/>
    </source>
</evidence>
<dbReference type="Proteomes" id="UP000183190">
    <property type="component" value="Unassembled WGS sequence"/>
</dbReference>
<dbReference type="PANTHER" id="PTHR10887">
    <property type="entry name" value="DNA2/NAM7 HELICASE FAMILY"/>
    <property type="match status" value="1"/>
</dbReference>
<evidence type="ECO:0000259" key="3">
    <source>
        <dbReference type="Pfam" id="PF18741"/>
    </source>
</evidence>
<organism evidence="4 5">
    <name type="scientific">Ruminococcus flavefaciens</name>
    <dbReference type="NCBI Taxonomy" id="1265"/>
    <lineage>
        <taxon>Bacteria</taxon>
        <taxon>Bacillati</taxon>
        <taxon>Bacillota</taxon>
        <taxon>Clostridia</taxon>
        <taxon>Eubacteriales</taxon>
        <taxon>Oscillospiraceae</taxon>
        <taxon>Ruminococcus</taxon>
    </lineage>
</organism>
<dbReference type="InterPro" id="IPR027417">
    <property type="entry name" value="P-loop_NTPase"/>
</dbReference>
<keyword evidence="4" id="KW-0547">Nucleotide-binding</keyword>